<evidence type="ECO:0000313" key="1">
    <source>
        <dbReference type="EMBL" id="CAG8504726.1"/>
    </source>
</evidence>
<dbReference type="AlphaFoldDB" id="A0A9N8ZRV1"/>
<evidence type="ECO:0000313" key="2">
    <source>
        <dbReference type="Proteomes" id="UP000789405"/>
    </source>
</evidence>
<protein>
    <submittedName>
        <fullName evidence="1">28335_t:CDS:1</fullName>
    </submittedName>
</protein>
<organism evidence="1 2">
    <name type="scientific">Dentiscutata erythropus</name>
    <dbReference type="NCBI Taxonomy" id="1348616"/>
    <lineage>
        <taxon>Eukaryota</taxon>
        <taxon>Fungi</taxon>
        <taxon>Fungi incertae sedis</taxon>
        <taxon>Mucoromycota</taxon>
        <taxon>Glomeromycotina</taxon>
        <taxon>Glomeromycetes</taxon>
        <taxon>Diversisporales</taxon>
        <taxon>Gigasporaceae</taxon>
        <taxon>Dentiscutata</taxon>
    </lineage>
</organism>
<dbReference type="OrthoDB" id="2372866at2759"/>
<dbReference type="Proteomes" id="UP000789405">
    <property type="component" value="Unassembled WGS sequence"/>
</dbReference>
<keyword evidence="2" id="KW-1185">Reference proteome</keyword>
<proteinExistence type="predicted"/>
<reference evidence="1" key="1">
    <citation type="submission" date="2021-06" db="EMBL/GenBank/DDBJ databases">
        <authorList>
            <person name="Kallberg Y."/>
            <person name="Tangrot J."/>
            <person name="Rosling A."/>
        </authorList>
    </citation>
    <scope>NUCLEOTIDE SEQUENCE</scope>
    <source>
        <strain evidence="1">MA453B</strain>
    </source>
</reference>
<comment type="caution">
    <text evidence="1">The sequence shown here is derived from an EMBL/GenBank/DDBJ whole genome shotgun (WGS) entry which is preliminary data.</text>
</comment>
<accession>A0A9N8ZRV1</accession>
<name>A0A9N8ZRV1_9GLOM</name>
<feature type="non-terminal residue" evidence="1">
    <location>
        <position position="385"/>
    </location>
</feature>
<sequence>IFVSNVISPNKQEQEVKKFKKKKKEKTFLQVYYRSKEQFDTSPVSKTYGIKNMYKDFNHEDVIYRKPYRQSQFIDNRFDLLTWPALEEFMKEYKIQHPEKNDYVDFMINRFLVIWEAGENDEFITTRDGFGIYDRENSLKPTSNGHFAYRYYYVISPKLVLVLCSTILREELRNFRLICDIFKNVPRSRIPEYVEIDDEHDRNNDENHNDLFQNLLNSQGLKTEESDILTFPLVKVNSATVHLVNTLILNETKPDEDEVLSFFSYSNLYKAVVKYYKNEVLVLIKQNHTSLKKKLFIVLNRTHKEDLNLWKKFSTNYWEEWKKFQNSILNERDQLRDNFIKIVQNSDSEEHYQDLKSLIEKKLHKLWMISSNSAVHRWAIQKDLI</sequence>
<dbReference type="EMBL" id="CAJVPY010001046">
    <property type="protein sequence ID" value="CAG8504726.1"/>
    <property type="molecule type" value="Genomic_DNA"/>
</dbReference>
<gene>
    <name evidence="1" type="ORF">DERYTH_LOCUS3082</name>
</gene>